<dbReference type="RefSeq" id="WP_101142022.1">
    <property type="nucleotide sequence ID" value="NZ_PIWO01000012.1"/>
</dbReference>
<gene>
    <name evidence="1" type="ORF">CW686_06495</name>
</gene>
<organism evidence="1 2">
    <name type="scientific">Macrococcoides caseolyticum</name>
    <dbReference type="NCBI Taxonomy" id="69966"/>
    <lineage>
        <taxon>Bacteria</taxon>
        <taxon>Bacillati</taxon>
        <taxon>Bacillota</taxon>
        <taxon>Bacilli</taxon>
        <taxon>Bacillales</taxon>
        <taxon>Staphylococcaceae</taxon>
        <taxon>Macrococcoides</taxon>
    </lineage>
</organism>
<dbReference type="EMBL" id="PIXC01000012">
    <property type="protein sequence ID" value="PKE26153.1"/>
    <property type="molecule type" value="Genomic_DNA"/>
</dbReference>
<name>A0A855GYF6_9STAP</name>
<dbReference type="AlphaFoldDB" id="A0A855GYF6"/>
<protein>
    <submittedName>
        <fullName evidence="1">Uncharacterized protein</fullName>
    </submittedName>
</protein>
<reference evidence="1 2" key="1">
    <citation type="submission" date="2017-12" db="EMBL/GenBank/DDBJ databases">
        <title>Genomics of Macrococcus caseolyticus.</title>
        <authorList>
            <person name="MacFadyen A.C."/>
            <person name="Paterson G.K."/>
        </authorList>
    </citation>
    <scope>NUCLEOTIDE SEQUENCE [LARGE SCALE GENOMIC DNA]</scope>
    <source>
        <strain evidence="1 2">5788_EF188</strain>
    </source>
</reference>
<sequence length="70" mass="8388">MKSRRHRAIYWAYTGKKKKHKVTRTYNELEARFNIIKAISFMANKAFNKIGEAVSKFRVAFRDNKHLKRS</sequence>
<accession>A0A855GYF6</accession>
<evidence type="ECO:0000313" key="2">
    <source>
        <dbReference type="Proteomes" id="UP000233482"/>
    </source>
</evidence>
<dbReference type="Proteomes" id="UP000233482">
    <property type="component" value="Unassembled WGS sequence"/>
</dbReference>
<comment type="caution">
    <text evidence="1">The sequence shown here is derived from an EMBL/GenBank/DDBJ whole genome shotgun (WGS) entry which is preliminary data.</text>
</comment>
<proteinExistence type="predicted"/>
<evidence type="ECO:0000313" key="1">
    <source>
        <dbReference type="EMBL" id="PKE26153.1"/>
    </source>
</evidence>